<feature type="compositionally biased region" description="Basic and acidic residues" evidence="9">
    <location>
        <begin position="734"/>
        <end position="756"/>
    </location>
</feature>
<dbReference type="InterPro" id="IPR013826">
    <property type="entry name" value="Topo_IA_cen_sub3"/>
</dbReference>
<dbReference type="Gene3D" id="3.40.50.140">
    <property type="match status" value="1"/>
</dbReference>
<dbReference type="PATRIC" id="fig|1332188.3.peg.813"/>
<dbReference type="STRING" id="1332188.L336_0819"/>
<evidence type="ECO:0000256" key="6">
    <source>
        <dbReference type="ARBA" id="ARBA00023125"/>
    </source>
</evidence>
<dbReference type="NCBIfam" id="TIGR01051">
    <property type="entry name" value="topA_bact"/>
    <property type="match status" value="1"/>
</dbReference>
<evidence type="ECO:0000256" key="2">
    <source>
        <dbReference type="ARBA" id="ARBA00009446"/>
    </source>
</evidence>
<feature type="site" description="Interaction with DNA" evidence="8">
    <location>
        <position position="289"/>
    </location>
</feature>
<dbReference type="SMART" id="SM00436">
    <property type="entry name" value="TOP1Bc"/>
    <property type="match status" value="1"/>
</dbReference>
<feature type="site" description="Interaction with DNA" evidence="8">
    <location>
        <position position="33"/>
    </location>
</feature>
<dbReference type="CDD" id="cd00186">
    <property type="entry name" value="TOP1Ac"/>
    <property type="match status" value="1"/>
</dbReference>
<dbReference type="InterPro" id="IPR034149">
    <property type="entry name" value="TOPRIM_TopoI"/>
</dbReference>
<dbReference type="Gene3D" id="2.70.20.10">
    <property type="entry name" value="Topoisomerase I, domain 3"/>
    <property type="match status" value="1"/>
</dbReference>
<sequence>MSKHLVIVESPAKAKTIEKYLGKDFKVLSSIGHIRSIAKKTKDGTPPIDVKNGFATTYEIDPEKKKTIAELKKAVKAAETVWLATDEDREGEAIAWHLCEVLKLNPATTNRIVFHEITKSAIEEAVAHPRTVDMKLVEAQQARQILDRIVGFELSPVVWQKVPGGKSAGRVQSPAVRLLVEREREIRAFESTSQFKVVAIFTHNGHEFKAELRQRFDTEETARAFLESVKTAQYTVSDISTSPSTRNPAAPFTTSTLQQEANSKLGFSSRTTMSTAQKLYQEGKITYMRTDSVNLSTQAISAAADYIKRLYGVEYSHVRKFTTKSAGAQEAHEAIRPTDISRESVSGSDYDQKLYDLIRRRTLASQMAAATLENTTITIDIVNAASLPNVAPRQLVFEAKGQVVIFDGFLRVYGGGKEDTLLPALSTKDSLAVYSLEARQVFARPPARYTEGMLVKKLEELGIGRPSTYATIINTVQARGYAEKGESEGMPRDLIVLQLIDDTVHREIEQEKTGSNRGKLVPTPAGELISDFLGKHFNQVIDYGFTASVEEHFDDIAGDKLPRNMMLQEFYTPFHQLIEKSGDIDRSSVGHSKEIGLDPKTNQPIIARFGRYGPMLQLGNTEEGNKPQFAPLPKGTSIDSVTLEQALEAFTLPRLVGQTEDGQDIKANVGRFGPYIQVGKLFVSIKDHDPRTIALADARELYSAKLHAEAEKTIADFGTIKILNGRFGPYITDGKKNAKIPKDTDPKTIKESEAKQLLESAPAKGKARRIPRRKKA</sequence>
<feature type="site" description="Interaction with DNA" evidence="8">
    <location>
        <position position="479"/>
    </location>
</feature>
<dbReference type="InterPro" id="IPR006171">
    <property type="entry name" value="TOPRIM_dom"/>
</dbReference>
<dbReference type="InterPro" id="IPR013824">
    <property type="entry name" value="Topo_IA_cen_sub1"/>
</dbReference>
<dbReference type="InterPro" id="IPR003601">
    <property type="entry name" value="Topo_IA_2"/>
</dbReference>
<feature type="domain" description="Topo IA-type catalytic" evidence="11">
    <location>
        <begin position="133"/>
        <end position="578"/>
    </location>
</feature>
<evidence type="ECO:0000256" key="7">
    <source>
        <dbReference type="ARBA" id="ARBA00023235"/>
    </source>
</evidence>
<dbReference type="EMBL" id="CP005957">
    <property type="protein sequence ID" value="AGL62521.1"/>
    <property type="molecule type" value="Genomic_DNA"/>
</dbReference>
<dbReference type="InterPro" id="IPR003602">
    <property type="entry name" value="Topo_IA_DNA-bd_dom"/>
</dbReference>
<evidence type="ECO:0000256" key="8">
    <source>
        <dbReference type="HAMAP-Rule" id="MF_00952"/>
    </source>
</evidence>
<feature type="compositionally biased region" description="Basic residues" evidence="9">
    <location>
        <begin position="765"/>
        <end position="776"/>
    </location>
</feature>
<dbReference type="Pfam" id="PF01131">
    <property type="entry name" value="Topoisom_bac"/>
    <property type="match status" value="1"/>
</dbReference>
<dbReference type="OrthoDB" id="9804262at2"/>
<evidence type="ECO:0000256" key="3">
    <source>
        <dbReference type="ARBA" id="ARBA00022723"/>
    </source>
</evidence>
<evidence type="ECO:0000313" key="13">
    <source>
        <dbReference type="Proteomes" id="UP000013893"/>
    </source>
</evidence>
<feature type="domain" description="Toprim" evidence="10">
    <location>
        <begin position="3"/>
        <end position="117"/>
    </location>
</feature>
<dbReference type="PANTHER" id="PTHR42785:SF1">
    <property type="entry name" value="DNA TOPOISOMERASE"/>
    <property type="match status" value="1"/>
</dbReference>
<evidence type="ECO:0000256" key="9">
    <source>
        <dbReference type="SAM" id="MobiDB-lite"/>
    </source>
</evidence>
<keyword evidence="13" id="KW-1185">Reference proteome</keyword>
<dbReference type="PRINTS" id="PR00417">
    <property type="entry name" value="PRTPISMRASEI"/>
</dbReference>
<dbReference type="InterPro" id="IPR000380">
    <property type="entry name" value="Topo_IA"/>
</dbReference>
<evidence type="ECO:0000256" key="1">
    <source>
        <dbReference type="ARBA" id="ARBA00000213"/>
    </source>
</evidence>
<feature type="region of interest" description="Interaction with DNA" evidence="8">
    <location>
        <begin position="167"/>
        <end position="172"/>
    </location>
</feature>
<dbReference type="Proteomes" id="UP000013893">
    <property type="component" value="Chromosome"/>
</dbReference>
<dbReference type="KEGG" id="saal:L336_0819"/>
<dbReference type="SMART" id="SM00493">
    <property type="entry name" value="TOPRIM"/>
    <property type="match status" value="1"/>
</dbReference>
<evidence type="ECO:0000256" key="4">
    <source>
        <dbReference type="ARBA" id="ARBA00022842"/>
    </source>
</evidence>
<dbReference type="HOGENOM" id="CLU_002929_3_2_0"/>
<evidence type="ECO:0000256" key="5">
    <source>
        <dbReference type="ARBA" id="ARBA00023029"/>
    </source>
</evidence>
<feature type="site" description="Interaction with DNA" evidence="8">
    <location>
        <position position="159"/>
    </location>
</feature>
<dbReference type="InterPro" id="IPR013825">
    <property type="entry name" value="Topo_IA_cen_sub2"/>
</dbReference>
<evidence type="ECO:0000259" key="11">
    <source>
        <dbReference type="PROSITE" id="PS52039"/>
    </source>
</evidence>
<dbReference type="InterPro" id="IPR025589">
    <property type="entry name" value="Toprim_C_rpt"/>
</dbReference>
<dbReference type="PROSITE" id="PS50880">
    <property type="entry name" value="TOPRIM"/>
    <property type="match status" value="1"/>
</dbReference>
<feature type="region of interest" description="Disordered" evidence="9">
    <location>
        <begin position="734"/>
        <end position="776"/>
    </location>
</feature>
<dbReference type="GO" id="GO:0006265">
    <property type="term" value="P:DNA topological change"/>
    <property type="evidence" value="ECO:0007669"/>
    <property type="project" value="UniProtKB-UniRule"/>
</dbReference>
<comment type="similarity">
    <text evidence="2 8">Belongs to the type IA topoisomerase family.</text>
</comment>
<dbReference type="HAMAP" id="MF_00952">
    <property type="entry name" value="Topoisom_1_prok"/>
    <property type="match status" value="1"/>
</dbReference>
<dbReference type="SMART" id="SM00437">
    <property type="entry name" value="TOP1Ac"/>
    <property type="match status" value="1"/>
</dbReference>
<protein>
    <recommendedName>
        <fullName evidence="8">DNA topoisomerase 1</fullName>
        <ecNumber evidence="8">5.6.2.1</ecNumber>
    </recommendedName>
    <alternativeName>
        <fullName evidence="8">DNA topoisomerase I</fullName>
    </alternativeName>
</protein>
<proteinExistence type="inferred from homology"/>
<gene>
    <name evidence="8 12" type="primary">topA</name>
    <name evidence="12" type="ORF">L336_0819</name>
</gene>
<dbReference type="InterPro" id="IPR013497">
    <property type="entry name" value="Topo_IA_cen"/>
</dbReference>
<keyword evidence="7 8" id="KW-0413">Isomerase</keyword>
<dbReference type="Gene3D" id="1.10.460.10">
    <property type="entry name" value="Topoisomerase I, domain 2"/>
    <property type="match status" value="1"/>
</dbReference>
<keyword evidence="6 8" id="KW-0238">DNA-binding</keyword>
<dbReference type="GO" id="GO:0003917">
    <property type="term" value="F:DNA topoisomerase type I (single strand cut, ATP-independent) activity"/>
    <property type="evidence" value="ECO:0007669"/>
    <property type="project" value="UniProtKB-UniRule"/>
</dbReference>
<evidence type="ECO:0000313" key="12">
    <source>
        <dbReference type="EMBL" id="AGL62521.1"/>
    </source>
</evidence>
<comment type="subunit">
    <text evidence="8">Monomer.</text>
</comment>
<feature type="site" description="Interaction with DNA" evidence="8">
    <location>
        <position position="143"/>
    </location>
</feature>
<dbReference type="EC" id="5.6.2.1" evidence="8"/>
<dbReference type="PANTHER" id="PTHR42785">
    <property type="entry name" value="DNA TOPOISOMERASE, TYPE IA, CORE"/>
    <property type="match status" value="1"/>
</dbReference>
<dbReference type="SUPFAM" id="SSF56712">
    <property type="entry name" value="Prokaryotic type I DNA topoisomerase"/>
    <property type="match status" value="1"/>
</dbReference>
<reference evidence="12 13" key="1">
    <citation type="journal article" date="2013" name="Nat. Biotechnol.">
        <title>Genome sequences of rare, uncultured bacteria obtained by differential coverage binning of multiple metagenomes.</title>
        <authorList>
            <person name="Albertsen M."/>
            <person name="Hugenholtz P."/>
            <person name="Skarshewski A."/>
            <person name="Nielsen K.L."/>
            <person name="Tyson G.W."/>
            <person name="Nielsen P.H."/>
        </authorList>
    </citation>
    <scope>NUCLEOTIDE SEQUENCE [LARGE SCALE GENOMIC DNA]</scope>
    <source>
        <strain evidence="12">TM71</strain>
    </source>
</reference>
<dbReference type="RefSeq" id="WP_015641971.1">
    <property type="nucleotide sequence ID" value="NC_021219.1"/>
</dbReference>
<comment type="caution">
    <text evidence="8">Lacks conserved residue(s) required for the propagation of feature annotation.</text>
</comment>
<feature type="site" description="Interaction with DNA" evidence="8">
    <location>
        <position position="147"/>
    </location>
</feature>
<dbReference type="PROSITE" id="PS00396">
    <property type="entry name" value="TOPO_IA_1"/>
    <property type="match status" value="1"/>
</dbReference>
<dbReference type="Pfam" id="PF13368">
    <property type="entry name" value="Toprim_C_rpt"/>
    <property type="match status" value="3"/>
</dbReference>
<keyword evidence="3" id="KW-0479">Metal-binding</keyword>
<keyword evidence="5 8" id="KW-0799">Topoisomerase</keyword>
<feature type="active site" description="O-(5'-phospho-DNA)-tyrosine intermediate" evidence="8">
    <location>
        <position position="287"/>
    </location>
</feature>
<accession>R4PZ44</accession>
<name>R4PZ44_9BACT</name>
<dbReference type="InterPro" id="IPR005733">
    <property type="entry name" value="TopoI_bac-type"/>
</dbReference>
<dbReference type="InterPro" id="IPR023406">
    <property type="entry name" value="Topo_IA_AS"/>
</dbReference>
<evidence type="ECO:0000259" key="10">
    <source>
        <dbReference type="PROSITE" id="PS50880"/>
    </source>
</evidence>
<organism evidence="12 13">
    <name type="scientific">Candidatus Saccharimonas aalborgensis</name>
    <dbReference type="NCBI Taxonomy" id="1332188"/>
    <lineage>
        <taxon>Bacteria</taxon>
        <taxon>Candidatus Saccharimonadota</taxon>
        <taxon>Candidatus Saccharimonadia</taxon>
        <taxon>Candidatus Saccharimonadales</taxon>
        <taxon>Candidatus Saccharimonadaceae</taxon>
        <taxon>Candidatus Saccharimonas</taxon>
    </lineage>
</organism>
<dbReference type="InterPro" id="IPR023405">
    <property type="entry name" value="Topo_IA_core_domain"/>
</dbReference>
<dbReference type="Pfam" id="PF01751">
    <property type="entry name" value="Toprim"/>
    <property type="match status" value="1"/>
</dbReference>
<dbReference type="CDD" id="cd03363">
    <property type="entry name" value="TOPRIM_TopoIA_TopoI"/>
    <property type="match status" value="1"/>
</dbReference>
<dbReference type="GO" id="GO:0003677">
    <property type="term" value="F:DNA binding"/>
    <property type="evidence" value="ECO:0007669"/>
    <property type="project" value="UniProtKB-KW"/>
</dbReference>
<dbReference type="GO" id="GO:0046872">
    <property type="term" value="F:metal ion binding"/>
    <property type="evidence" value="ECO:0007669"/>
    <property type="project" value="UniProtKB-KW"/>
</dbReference>
<keyword evidence="4" id="KW-0460">Magnesium</keyword>
<comment type="function">
    <text evidence="8">Releases the supercoiling and torsional tension of DNA, which is introduced during the DNA replication and transcription, by transiently cleaving and rejoining one strand of the DNA duplex. Introduces a single-strand break via transesterification at a target site in duplex DNA. The scissile phosphodiester is attacked by the catalytic tyrosine of the enzyme, resulting in the formation of a DNA-(5'-phosphotyrosyl)-enzyme intermediate and the expulsion of a 3'-OH DNA strand. The free DNA strand then undergoes passage around the unbroken strand, thus removing DNA supercoils. Finally, in the religation step, the DNA 3'-OH attacks the covalent intermediate to expel the active-site tyrosine and restore the DNA phosphodiester backbone.</text>
</comment>
<dbReference type="InterPro" id="IPR028612">
    <property type="entry name" value="Topoisom_1_IA"/>
</dbReference>
<comment type="catalytic activity">
    <reaction evidence="1 8">
        <text>ATP-independent breakage of single-stranded DNA, followed by passage and rejoining.</text>
        <dbReference type="EC" id="5.6.2.1"/>
    </reaction>
</comment>
<dbReference type="Gene3D" id="1.10.290.10">
    <property type="entry name" value="Topoisomerase I, domain 4"/>
    <property type="match status" value="1"/>
</dbReference>
<dbReference type="AlphaFoldDB" id="R4PZ44"/>
<dbReference type="PROSITE" id="PS52039">
    <property type="entry name" value="TOPO_IA_2"/>
    <property type="match status" value="1"/>
</dbReference>